<reference evidence="1 2" key="1">
    <citation type="journal article" date="2019" name="Nat. Ecol. Evol.">
        <title>Megaphylogeny resolves global patterns of mushroom evolution.</title>
        <authorList>
            <person name="Varga T."/>
            <person name="Krizsan K."/>
            <person name="Foldi C."/>
            <person name="Dima B."/>
            <person name="Sanchez-Garcia M."/>
            <person name="Sanchez-Ramirez S."/>
            <person name="Szollosi G.J."/>
            <person name="Szarkandi J.G."/>
            <person name="Papp V."/>
            <person name="Albert L."/>
            <person name="Andreopoulos W."/>
            <person name="Angelini C."/>
            <person name="Antonin V."/>
            <person name="Barry K.W."/>
            <person name="Bougher N.L."/>
            <person name="Buchanan P."/>
            <person name="Buyck B."/>
            <person name="Bense V."/>
            <person name="Catcheside P."/>
            <person name="Chovatia M."/>
            <person name="Cooper J."/>
            <person name="Damon W."/>
            <person name="Desjardin D."/>
            <person name="Finy P."/>
            <person name="Geml J."/>
            <person name="Haridas S."/>
            <person name="Hughes K."/>
            <person name="Justo A."/>
            <person name="Karasinski D."/>
            <person name="Kautmanova I."/>
            <person name="Kiss B."/>
            <person name="Kocsube S."/>
            <person name="Kotiranta H."/>
            <person name="LaButti K.M."/>
            <person name="Lechner B.E."/>
            <person name="Liimatainen K."/>
            <person name="Lipzen A."/>
            <person name="Lukacs Z."/>
            <person name="Mihaltcheva S."/>
            <person name="Morgado L.N."/>
            <person name="Niskanen T."/>
            <person name="Noordeloos M.E."/>
            <person name="Ohm R.A."/>
            <person name="Ortiz-Santana B."/>
            <person name="Ovrebo C."/>
            <person name="Racz N."/>
            <person name="Riley R."/>
            <person name="Savchenko A."/>
            <person name="Shiryaev A."/>
            <person name="Soop K."/>
            <person name="Spirin V."/>
            <person name="Szebenyi C."/>
            <person name="Tomsovsky M."/>
            <person name="Tulloss R.E."/>
            <person name="Uehling J."/>
            <person name="Grigoriev I.V."/>
            <person name="Vagvolgyi C."/>
            <person name="Papp T."/>
            <person name="Martin F.M."/>
            <person name="Miettinen O."/>
            <person name="Hibbett D.S."/>
            <person name="Nagy L.G."/>
        </authorList>
    </citation>
    <scope>NUCLEOTIDE SEQUENCE [LARGE SCALE GENOMIC DNA]</scope>
    <source>
        <strain evidence="1 2">NL-1719</strain>
    </source>
</reference>
<gene>
    <name evidence="1" type="ORF">BDN72DRAFT_963154</name>
</gene>
<dbReference type="EMBL" id="ML208472">
    <property type="protein sequence ID" value="TFK64484.1"/>
    <property type="molecule type" value="Genomic_DNA"/>
</dbReference>
<accession>A0ACD3AGH6</accession>
<proteinExistence type="predicted"/>
<name>A0ACD3AGH6_9AGAR</name>
<evidence type="ECO:0000313" key="2">
    <source>
        <dbReference type="Proteomes" id="UP000308600"/>
    </source>
</evidence>
<evidence type="ECO:0000313" key="1">
    <source>
        <dbReference type="EMBL" id="TFK64484.1"/>
    </source>
</evidence>
<protein>
    <submittedName>
        <fullName evidence="1">Uncharacterized protein</fullName>
    </submittedName>
</protein>
<dbReference type="Proteomes" id="UP000308600">
    <property type="component" value="Unassembled WGS sequence"/>
</dbReference>
<keyword evidence="2" id="KW-1185">Reference proteome</keyword>
<organism evidence="1 2">
    <name type="scientific">Pluteus cervinus</name>
    <dbReference type="NCBI Taxonomy" id="181527"/>
    <lineage>
        <taxon>Eukaryota</taxon>
        <taxon>Fungi</taxon>
        <taxon>Dikarya</taxon>
        <taxon>Basidiomycota</taxon>
        <taxon>Agaricomycotina</taxon>
        <taxon>Agaricomycetes</taxon>
        <taxon>Agaricomycetidae</taxon>
        <taxon>Agaricales</taxon>
        <taxon>Pluteineae</taxon>
        <taxon>Pluteaceae</taxon>
        <taxon>Pluteus</taxon>
    </lineage>
</organism>
<sequence>MEYLSEGPLNFHGGELPRIIQGARAGSLKELVTLAKIWESLPNPLGFHLIFLHHLNSSAVPTQPKSDIMGIIEGTEEGRAFWSLWGLGSMGVPLLRAGLKVDPCGQDIIKAWPGIFKWSAFFYTSHVQIDIASPQKKSMRGVVRDVIASCWCSLAFSESAKRAMLKTRGVIDIAARLWLFEDDPEEARVTQIARGIPIGTLLLKLLSDTDDEADWDNFISATSGNMDKIARISLSRLKTAFKAPKFASNPGECIAILSFIGRLCCSPKPEILQALLDNGVIVVCIKFLIRLASVVNEGSCSPDLRAEFVVPMTGTFRILLLCLEDTIGLPWVLQAANAGLITAFVECSPLFNDISHDDYTTVSATISNTIPRYLAYWGVVQAVDAAFLKLEKTERFLSLRRSKAWEAFNGLALLTARRFRLVGQYKQMKKKATTCSNPRCLKVDLRNTFRKCAKCRTAVYCSKECQTSHWSDSKFNHRRSCREPVTEPEDPEEYVDFSGHDSEYILLVNIYETRYNLTHLKHLAATEYPDTPRQDLVVVIDYNVVPMTCKLDLRSTWMQTYPHLFIFPRGGRLPVLDFETTTIIIGRVPYAGKGTPQYYVAPVPGGIWNWERGRREFAATDQITEIIEQRRKLYCGI</sequence>